<dbReference type="InterPro" id="IPR001245">
    <property type="entry name" value="Ser-Thr/Tyr_kinase_cat_dom"/>
</dbReference>
<evidence type="ECO:0000259" key="5">
    <source>
        <dbReference type="PROSITE" id="PS50011"/>
    </source>
</evidence>
<dbReference type="SMART" id="SM00220">
    <property type="entry name" value="S_TKc"/>
    <property type="match status" value="1"/>
</dbReference>
<name>A0A9P7UXJ8_9AGAR</name>
<dbReference type="Gene3D" id="1.10.510.10">
    <property type="entry name" value="Transferase(Phosphotransferase) domain 1"/>
    <property type="match status" value="1"/>
</dbReference>
<evidence type="ECO:0000313" key="8">
    <source>
        <dbReference type="Proteomes" id="UP001049176"/>
    </source>
</evidence>
<dbReference type="GO" id="GO:0005634">
    <property type="term" value="C:nucleus"/>
    <property type="evidence" value="ECO:0007669"/>
    <property type="project" value="UniProtKB-SubCell"/>
</dbReference>
<gene>
    <name evidence="7" type="ORF">E1B28_003849</name>
</gene>
<dbReference type="InterPro" id="IPR008271">
    <property type="entry name" value="Ser/Thr_kinase_AS"/>
</dbReference>
<dbReference type="GO" id="GO:0005524">
    <property type="term" value="F:ATP binding"/>
    <property type="evidence" value="ECO:0007669"/>
    <property type="project" value="UniProtKB-KW"/>
</dbReference>
<accession>A0A9P7UXJ8</accession>
<dbReference type="Proteomes" id="UP001049176">
    <property type="component" value="Chromosome 2"/>
</dbReference>
<dbReference type="PANTHER" id="PTHR44329">
    <property type="entry name" value="SERINE/THREONINE-PROTEIN KINASE TNNI3K-RELATED"/>
    <property type="match status" value="1"/>
</dbReference>
<dbReference type="Pfam" id="PF03366">
    <property type="entry name" value="YEATS"/>
    <property type="match status" value="1"/>
</dbReference>
<dbReference type="GO" id="GO:0004674">
    <property type="term" value="F:protein serine/threonine kinase activity"/>
    <property type="evidence" value="ECO:0007669"/>
    <property type="project" value="TreeGrafter"/>
</dbReference>
<dbReference type="PROSITE" id="PS51037">
    <property type="entry name" value="YEATS"/>
    <property type="match status" value="1"/>
</dbReference>
<proteinExistence type="predicted"/>
<evidence type="ECO:0000313" key="7">
    <source>
        <dbReference type="EMBL" id="KAG7096408.1"/>
    </source>
</evidence>
<dbReference type="EMBL" id="CM032182">
    <property type="protein sequence ID" value="KAG7096408.1"/>
    <property type="molecule type" value="Genomic_DNA"/>
</dbReference>
<evidence type="ECO:0000259" key="6">
    <source>
        <dbReference type="PROSITE" id="PS51037"/>
    </source>
</evidence>
<dbReference type="PROSITE" id="PS00108">
    <property type="entry name" value="PROTEIN_KINASE_ST"/>
    <property type="match status" value="1"/>
</dbReference>
<dbReference type="GeneID" id="66072925"/>
<dbReference type="Pfam" id="PF07714">
    <property type="entry name" value="PK_Tyr_Ser-Thr"/>
    <property type="match status" value="1"/>
</dbReference>
<dbReference type="InterPro" id="IPR038704">
    <property type="entry name" value="YEAST_sf"/>
</dbReference>
<dbReference type="InterPro" id="IPR000719">
    <property type="entry name" value="Prot_kinase_dom"/>
</dbReference>
<feature type="domain" description="YEATS" evidence="6">
    <location>
        <begin position="487"/>
        <end position="632"/>
    </location>
</feature>
<keyword evidence="8" id="KW-1185">Reference proteome</keyword>
<dbReference type="PROSITE" id="PS50011">
    <property type="entry name" value="PROTEIN_KINASE_DOM"/>
    <property type="match status" value="1"/>
</dbReference>
<dbReference type="KEGG" id="more:E1B28_003849"/>
<feature type="domain" description="Protein kinase" evidence="5">
    <location>
        <begin position="130"/>
        <end position="413"/>
    </location>
</feature>
<keyword evidence="3 4" id="KW-0539">Nucleus</keyword>
<comment type="caution">
    <text evidence="7">The sequence shown here is derived from an EMBL/GenBank/DDBJ whole genome shotgun (WGS) entry which is preliminary data.</text>
</comment>
<keyword evidence="2" id="KW-0067">ATP-binding</keyword>
<dbReference type="AlphaFoldDB" id="A0A9P7UXJ8"/>
<dbReference type="OrthoDB" id="2917483at2759"/>
<dbReference type="RefSeq" id="XP_043012878.1">
    <property type="nucleotide sequence ID" value="XM_043148286.1"/>
</dbReference>
<dbReference type="InterPro" id="IPR011009">
    <property type="entry name" value="Kinase-like_dom_sf"/>
</dbReference>
<reference evidence="7" key="1">
    <citation type="journal article" date="2021" name="Genome Biol. Evol.">
        <title>The assembled and annotated genome of the fairy-ring fungus Marasmius oreades.</title>
        <authorList>
            <person name="Hiltunen M."/>
            <person name="Ament-Velasquez S.L."/>
            <person name="Johannesson H."/>
        </authorList>
    </citation>
    <scope>NUCLEOTIDE SEQUENCE</scope>
    <source>
        <strain evidence="7">03SP1</strain>
    </source>
</reference>
<evidence type="ECO:0008006" key="9">
    <source>
        <dbReference type="Google" id="ProtNLM"/>
    </source>
</evidence>
<comment type="subcellular location">
    <subcellularLocation>
        <location evidence="4">Nucleus</location>
    </subcellularLocation>
</comment>
<dbReference type="PANTHER" id="PTHR44329:SF298">
    <property type="entry name" value="MIXED LINEAGE KINASE DOMAIN-LIKE PROTEIN"/>
    <property type="match status" value="1"/>
</dbReference>
<dbReference type="PRINTS" id="PR00109">
    <property type="entry name" value="TYRKINASE"/>
</dbReference>
<organism evidence="7 8">
    <name type="scientific">Marasmius oreades</name>
    <name type="common">fairy-ring Marasmius</name>
    <dbReference type="NCBI Taxonomy" id="181124"/>
    <lineage>
        <taxon>Eukaryota</taxon>
        <taxon>Fungi</taxon>
        <taxon>Dikarya</taxon>
        <taxon>Basidiomycota</taxon>
        <taxon>Agaricomycotina</taxon>
        <taxon>Agaricomycetes</taxon>
        <taxon>Agaricomycetidae</taxon>
        <taxon>Agaricales</taxon>
        <taxon>Marasmiineae</taxon>
        <taxon>Marasmiaceae</taxon>
        <taxon>Marasmius</taxon>
    </lineage>
</organism>
<evidence type="ECO:0000256" key="4">
    <source>
        <dbReference type="PROSITE-ProRule" id="PRU00376"/>
    </source>
</evidence>
<evidence type="ECO:0000256" key="3">
    <source>
        <dbReference type="ARBA" id="ARBA00023242"/>
    </source>
</evidence>
<keyword evidence="1" id="KW-0547">Nucleotide-binding</keyword>
<evidence type="ECO:0000256" key="1">
    <source>
        <dbReference type="ARBA" id="ARBA00022741"/>
    </source>
</evidence>
<protein>
    <recommendedName>
        <fullName evidence="9">Kinase-like protein</fullName>
    </recommendedName>
</protein>
<evidence type="ECO:0000256" key="2">
    <source>
        <dbReference type="ARBA" id="ARBA00022840"/>
    </source>
</evidence>
<sequence length="639" mass="72384">MQIRLHCLSHFRMMNMMVVLVTDCRRPCHPFASQSLQPRYMSTSIQRESLSNGLQQELSALENIIEDETKRELLLQSRGDEAQFMLDLLQLLADLPGPTSPRSHILKIMSRLSKNSRRFPQCLVIRNIKLLGKHPFGCGAFGDVWRGIIGDSATGQIDCAVKIVRRAYFSQATAGQDDHNHGKVLNDHVREAIIWRQLKHPNVLPFLGIYYLDGNREDVCLVSPYMVNGNLAQFLRNTDPDKVVSHILISDIALGLEYLHDKDIVHGDLKELNILVTESYRACICDFGLSRLVVTLGLPPSTYRGGTLGYMAPEVLLGSSSSKPSDIYSYGSLCHRILIKVYDLPNNLVRGIGGDLAFHQRPTNLPKDEDHLWSLVQDCWKQEPSTRPTAGDIIRRVTTANETMTTPNWHESLHSIISNNVDLLSLIRVLESRSRSRRQITGVSTSIPLAPVSHFPQVTERGGLRLTTRGLRERHSESRRRTEGSLISDQVIQTLTLDIGNHHSIVSPDDDGPPENIHEWTFFVTPSPTDLIEEMHIFLDPTFDEDHIILRRPPYSITCVGWDTFTIEVRVFLKSGYSWVSENALDSPDGNVKCILPLEWALDFEEGSDVVRMFEVKRNTPTQRRPFRRESITAYEACP</sequence>
<dbReference type="SUPFAM" id="SSF56112">
    <property type="entry name" value="Protein kinase-like (PK-like)"/>
    <property type="match status" value="1"/>
</dbReference>
<dbReference type="InterPro" id="IPR051681">
    <property type="entry name" value="Ser/Thr_Kinases-Pseudokinases"/>
</dbReference>
<dbReference type="InterPro" id="IPR055129">
    <property type="entry name" value="YEATS_dom"/>
</dbReference>
<dbReference type="Gene3D" id="2.60.40.1970">
    <property type="entry name" value="YEATS domain"/>
    <property type="match status" value="1"/>
</dbReference>